<evidence type="ECO:0000313" key="1">
    <source>
        <dbReference type="EMBL" id="GIJ56791.1"/>
    </source>
</evidence>
<dbReference type="RefSeq" id="WP_203995687.1">
    <property type="nucleotide sequence ID" value="NZ_BOPG01000027.1"/>
</dbReference>
<dbReference type="AlphaFoldDB" id="A0A8J3Z3F7"/>
<proteinExistence type="predicted"/>
<evidence type="ECO:0000313" key="2">
    <source>
        <dbReference type="Proteomes" id="UP000612585"/>
    </source>
</evidence>
<protein>
    <submittedName>
        <fullName evidence="1">Uncharacterized protein</fullName>
    </submittedName>
</protein>
<name>A0A8J3Z3F7_9ACTN</name>
<reference evidence="1" key="1">
    <citation type="submission" date="2021-01" db="EMBL/GenBank/DDBJ databases">
        <title>Whole genome shotgun sequence of Virgisporangium aurantiacum NBRC 16421.</title>
        <authorList>
            <person name="Komaki H."/>
            <person name="Tamura T."/>
        </authorList>
    </citation>
    <scope>NUCLEOTIDE SEQUENCE</scope>
    <source>
        <strain evidence="1">NBRC 16421</strain>
    </source>
</reference>
<keyword evidence="2" id="KW-1185">Reference proteome</keyword>
<comment type="caution">
    <text evidence="1">The sequence shown here is derived from an EMBL/GenBank/DDBJ whole genome shotgun (WGS) entry which is preliminary data.</text>
</comment>
<dbReference type="Proteomes" id="UP000612585">
    <property type="component" value="Unassembled WGS sequence"/>
</dbReference>
<dbReference type="EMBL" id="BOPG01000027">
    <property type="protein sequence ID" value="GIJ56791.1"/>
    <property type="molecule type" value="Genomic_DNA"/>
</dbReference>
<sequence length="170" mass="17841">MSIDTSNPRTRSARLRRVHALVLILVLAASVVAGIRVAFPAKWGCVVGAVSFTSVDVPPDNATPEDVVRTYLRALDAHDADTAAELYPPPNGVPSFACNVRGVDGVNLTSGVPGAEAHADDGTVRVGAQFTIEVFDEAAAGRANGRVGESYYLRRQGVDGPWRIVSSGQG</sequence>
<dbReference type="SUPFAM" id="SSF54427">
    <property type="entry name" value="NTF2-like"/>
    <property type="match status" value="1"/>
</dbReference>
<dbReference type="InterPro" id="IPR032710">
    <property type="entry name" value="NTF2-like_dom_sf"/>
</dbReference>
<organism evidence="1 2">
    <name type="scientific">Virgisporangium aurantiacum</name>
    <dbReference type="NCBI Taxonomy" id="175570"/>
    <lineage>
        <taxon>Bacteria</taxon>
        <taxon>Bacillati</taxon>
        <taxon>Actinomycetota</taxon>
        <taxon>Actinomycetes</taxon>
        <taxon>Micromonosporales</taxon>
        <taxon>Micromonosporaceae</taxon>
        <taxon>Virgisporangium</taxon>
    </lineage>
</organism>
<accession>A0A8J3Z3F7</accession>
<gene>
    <name evidence="1" type="ORF">Vau01_043070</name>
</gene>